<sequence length="153" mass="17106">MKYEPRIEDLLHGDERTHETAVRLLVEAFDNPVRYDEQRIRVELAPAPTLFYRKFFVAYHGDEVVGVGGVKSADWASNTHILYLSAVAPAARGKGVAKALVQARIDWVRAGFTAGCILVSTTHKKRFAGYGFRPLREDEAAGRTLMVLDFPES</sequence>
<gene>
    <name evidence="2" type="ORF">THSYN_30905</name>
</gene>
<dbReference type="AlphaFoldDB" id="A0A2K8UJF4"/>
<dbReference type="KEGG" id="tsy:THSYN_30905"/>
<dbReference type="GO" id="GO:0016747">
    <property type="term" value="F:acyltransferase activity, transferring groups other than amino-acyl groups"/>
    <property type="evidence" value="ECO:0007669"/>
    <property type="project" value="InterPro"/>
</dbReference>
<dbReference type="Proteomes" id="UP000232638">
    <property type="component" value="Plasmid pTs417"/>
</dbReference>
<dbReference type="Gene3D" id="3.40.630.30">
    <property type="match status" value="1"/>
</dbReference>
<evidence type="ECO:0000259" key="1">
    <source>
        <dbReference type="PROSITE" id="PS51186"/>
    </source>
</evidence>
<evidence type="ECO:0000313" key="2">
    <source>
        <dbReference type="EMBL" id="AUB85311.1"/>
    </source>
</evidence>
<dbReference type="InterPro" id="IPR000182">
    <property type="entry name" value="GNAT_dom"/>
</dbReference>
<keyword evidence="2" id="KW-0614">Plasmid</keyword>
<dbReference type="PROSITE" id="PS51186">
    <property type="entry name" value="GNAT"/>
    <property type="match status" value="1"/>
</dbReference>
<dbReference type="SUPFAM" id="SSF55729">
    <property type="entry name" value="Acyl-CoA N-acyltransferases (Nat)"/>
    <property type="match status" value="1"/>
</dbReference>
<dbReference type="RefSeq" id="WP_100922945.1">
    <property type="nucleotide sequence ID" value="NZ_CP020371.1"/>
</dbReference>
<dbReference type="CDD" id="cd04301">
    <property type="entry name" value="NAT_SF"/>
    <property type="match status" value="1"/>
</dbReference>
<name>A0A2K8UJF4_9GAMM</name>
<feature type="domain" description="N-acetyltransferase" evidence="1">
    <location>
        <begin position="8"/>
        <end position="151"/>
    </location>
</feature>
<evidence type="ECO:0000313" key="3">
    <source>
        <dbReference type="Proteomes" id="UP000232638"/>
    </source>
</evidence>
<reference evidence="2 3" key="1">
    <citation type="submission" date="2017-03" db="EMBL/GenBank/DDBJ databases">
        <title>Complete genome sequence of Candidatus 'Thiodictyon syntrophicum' sp. nov. strain Cad16T, a photolithoautotroph purple sulfur bacterium isolated from an alpine meromictic lake.</title>
        <authorList>
            <person name="Luedin S.M."/>
            <person name="Pothier J.F."/>
            <person name="Danza F."/>
            <person name="Storelli N."/>
            <person name="Wittwer M."/>
            <person name="Tonolla M."/>
        </authorList>
    </citation>
    <scope>NUCLEOTIDE SEQUENCE [LARGE SCALE GENOMIC DNA]</scope>
    <source>
        <strain evidence="2 3">Cad16T</strain>
        <plasmid evidence="3">Plasmid pts417</plasmid>
    </source>
</reference>
<geneLocation type="plasmid" evidence="3">
    <name>pts417</name>
</geneLocation>
<keyword evidence="3" id="KW-1185">Reference proteome</keyword>
<dbReference type="Pfam" id="PF00583">
    <property type="entry name" value="Acetyltransf_1"/>
    <property type="match status" value="1"/>
</dbReference>
<protein>
    <recommendedName>
        <fullName evidence="1">N-acetyltransferase domain-containing protein</fullName>
    </recommendedName>
</protein>
<proteinExistence type="predicted"/>
<organism evidence="2 3">
    <name type="scientific">Candidatus Thiodictyon syntrophicum</name>
    <dbReference type="NCBI Taxonomy" id="1166950"/>
    <lineage>
        <taxon>Bacteria</taxon>
        <taxon>Pseudomonadati</taxon>
        <taxon>Pseudomonadota</taxon>
        <taxon>Gammaproteobacteria</taxon>
        <taxon>Chromatiales</taxon>
        <taxon>Chromatiaceae</taxon>
        <taxon>Thiodictyon</taxon>
    </lineage>
</organism>
<dbReference type="InterPro" id="IPR016181">
    <property type="entry name" value="Acyl_CoA_acyltransferase"/>
</dbReference>
<dbReference type="EMBL" id="CP020371">
    <property type="protein sequence ID" value="AUB85311.1"/>
    <property type="molecule type" value="Genomic_DNA"/>
</dbReference>
<dbReference type="OrthoDB" id="7001268at2"/>
<accession>A0A2K8UJF4</accession>